<accession>A0A8T0IUV9</accession>
<evidence type="ECO:0000313" key="1">
    <source>
        <dbReference type="EMBL" id="KAG0586895.1"/>
    </source>
</evidence>
<organism evidence="1 2">
    <name type="scientific">Ceratodon purpureus</name>
    <name type="common">Fire moss</name>
    <name type="synonym">Dicranum purpureum</name>
    <dbReference type="NCBI Taxonomy" id="3225"/>
    <lineage>
        <taxon>Eukaryota</taxon>
        <taxon>Viridiplantae</taxon>
        <taxon>Streptophyta</taxon>
        <taxon>Embryophyta</taxon>
        <taxon>Bryophyta</taxon>
        <taxon>Bryophytina</taxon>
        <taxon>Bryopsida</taxon>
        <taxon>Dicranidae</taxon>
        <taxon>Pseudoditrichales</taxon>
        <taxon>Ditrichaceae</taxon>
        <taxon>Ceratodon</taxon>
    </lineage>
</organism>
<sequence>MFPDLVSIINPTTFHPSVLAQNSTSRPHEVIRLASSANKLSCITTTKTKRKLNAMLLQRPRIQHLFLKNAPMLHCLW</sequence>
<dbReference type="Proteomes" id="UP000822688">
    <property type="component" value="Chromosome 2"/>
</dbReference>
<proteinExistence type="predicted"/>
<name>A0A8T0IUV9_CERPU</name>
<keyword evidence="2" id="KW-1185">Reference proteome</keyword>
<dbReference type="EMBL" id="CM026422">
    <property type="protein sequence ID" value="KAG0586895.1"/>
    <property type="molecule type" value="Genomic_DNA"/>
</dbReference>
<evidence type="ECO:0000313" key="2">
    <source>
        <dbReference type="Proteomes" id="UP000822688"/>
    </source>
</evidence>
<reference evidence="1" key="1">
    <citation type="submission" date="2020-06" db="EMBL/GenBank/DDBJ databases">
        <title>WGS assembly of Ceratodon purpureus strain R40.</title>
        <authorList>
            <person name="Carey S.B."/>
            <person name="Jenkins J."/>
            <person name="Shu S."/>
            <person name="Lovell J.T."/>
            <person name="Sreedasyam A."/>
            <person name="Maumus F."/>
            <person name="Tiley G.P."/>
            <person name="Fernandez-Pozo N."/>
            <person name="Barry K."/>
            <person name="Chen C."/>
            <person name="Wang M."/>
            <person name="Lipzen A."/>
            <person name="Daum C."/>
            <person name="Saski C.A."/>
            <person name="Payton A.C."/>
            <person name="Mcbreen J.C."/>
            <person name="Conrad R.E."/>
            <person name="Kollar L.M."/>
            <person name="Olsson S."/>
            <person name="Huttunen S."/>
            <person name="Landis J.B."/>
            <person name="Wickett N.J."/>
            <person name="Johnson M.G."/>
            <person name="Rensing S.A."/>
            <person name="Grimwood J."/>
            <person name="Schmutz J."/>
            <person name="Mcdaniel S.F."/>
        </authorList>
    </citation>
    <scope>NUCLEOTIDE SEQUENCE</scope>
    <source>
        <strain evidence="1">R40</strain>
    </source>
</reference>
<gene>
    <name evidence="1" type="ORF">KC19_2G125300</name>
</gene>
<protein>
    <submittedName>
        <fullName evidence="1">Uncharacterized protein</fullName>
    </submittedName>
</protein>
<dbReference type="AlphaFoldDB" id="A0A8T0IUV9"/>
<comment type="caution">
    <text evidence="1">The sequence shown here is derived from an EMBL/GenBank/DDBJ whole genome shotgun (WGS) entry which is preliminary data.</text>
</comment>